<dbReference type="InterPro" id="IPR025584">
    <property type="entry name" value="Cthe_2159"/>
</dbReference>
<keyword evidence="1" id="KW-0732">Signal</keyword>
<comment type="caution">
    <text evidence="2">The sequence shown here is derived from an EMBL/GenBank/DDBJ whole genome shotgun (WGS) entry which is preliminary data.</text>
</comment>
<sequence length="644" mass="65058">MRRIVSILIALVLTIAAGAQTLKITTNSGTKTYDASNVTSSSPATFSNGTSMTIGSDTYTLSDITSMLVVSSSSSDVEANTVNIVYNGSTATVTMADNVAAYVTAEVSGAHVSITQSNTAAIDGDEITYVLSGSTTNGSLTLAGSYKCTISLDGLTLTNPSGAAINITNSKRIQLSAKKGTESTLTDGSGSQKACIYSKGQLQLQGNGTLNVIGNYKHGIKSASYITIKNLTLNITSTVSDGINSEEYFQMKSGTVTISGVGDDGIQCDLGGTTSTGETTDHEDEDTGNVYLEGGTLTITTTAAASKGIKADGSMTVSDGTYTISTTGSAAWDSDDSEVKACAAMSADGNLTISGGTLTLSSTGAGGKAISVDGTLSISGGVTSAITTGQIAYCQSTSNTTIRTTTSSSTTERLDDALKTSPKAIKADGAMTINGGTTYAKASYHEAVETKSTLDVTGGVIYAYSADDAINSASTMTLSGGYVGAYSTGNDAIDSNGNLYIKGATVFAYTTKSSPEVAIDANTEGGYKLYVQSGTVYVYPSLESGSSLTLSCYTASLSTSNWYSFTQDGTAFAFKVPYSGTWIVSGGSSLYSVSKSNGTTIFDGYGATDATVSGGSSVSLSSYSGGASGGGGFPGGGGGPGGWH</sequence>
<dbReference type="AlphaFoldDB" id="A0A928GGA8"/>
<accession>A0A928GGA8</accession>
<evidence type="ECO:0000256" key="1">
    <source>
        <dbReference type="SAM" id="SignalP"/>
    </source>
</evidence>
<dbReference type="Proteomes" id="UP000763088">
    <property type="component" value="Unassembled WGS sequence"/>
</dbReference>
<organism evidence="2 3">
    <name type="scientific">Xylanibacter ruminicola</name>
    <name type="common">Prevotella ruminicola</name>
    <dbReference type="NCBI Taxonomy" id="839"/>
    <lineage>
        <taxon>Bacteria</taxon>
        <taxon>Pseudomonadati</taxon>
        <taxon>Bacteroidota</taxon>
        <taxon>Bacteroidia</taxon>
        <taxon>Bacteroidales</taxon>
        <taxon>Prevotellaceae</taxon>
        <taxon>Xylanibacter</taxon>
    </lineage>
</organism>
<proteinExistence type="predicted"/>
<dbReference type="EMBL" id="SUYD01000001">
    <property type="protein sequence ID" value="MBE6265069.1"/>
    <property type="molecule type" value="Genomic_DNA"/>
</dbReference>
<reference evidence="2" key="1">
    <citation type="submission" date="2019-04" db="EMBL/GenBank/DDBJ databases">
        <title>Evolution of Biomass-Degrading Anaerobic Consortia Revealed by Metagenomics.</title>
        <authorList>
            <person name="Peng X."/>
        </authorList>
    </citation>
    <scope>NUCLEOTIDE SEQUENCE</scope>
    <source>
        <strain evidence="2">SIG141</strain>
    </source>
</reference>
<feature type="chain" id="PRO_5037025289" evidence="1">
    <location>
        <begin position="20"/>
        <end position="644"/>
    </location>
</feature>
<gene>
    <name evidence="2" type="ORF">E7102_01150</name>
</gene>
<evidence type="ECO:0000313" key="3">
    <source>
        <dbReference type="Proteomes" id="UP000763088"/>
    </source>
</evidence>
<feature type="signal peptide" evidence="1">
    <location>
        <begin position="1"/>
        <end position="19"/>
    </location>
</feature>
<dbReference type="Pfam" id="PF14262">
    <property type="entry name" value="Cthe_2159"/>
    <property type="match status" value="1"/>
</dbReference>
<protein>
    <submittedName>
        <fullName evidence="2">Carbohydrate-binding domain-containing protein</fullName>
    </submittedName>
</protein>
<evidence type="ECO:0000313" key="2">
    <source>
        <dbReference type="EMBL" id="MBE6265069.1"/>
    </source>
</evidence>
<name>A0A928GGA8_XYLRU</name>